<dbReference type="GO" id="GO:0008897">
    <property type="term" value="F:holo-[acyl-carrier-protein] synthase activity"/>
    <property type="evidence" value="ECO:0007669"/>
    <property type="project" value="InterPro"/>
</dbReference>
<name>A4PHM0_STRVG</name>
<proteinExistence type="inferred from homology"/>
<dbReference type="GO" id="GO:0005829">
    <property type="term" value="C:cytosol"/>
    <property type="evidence" value="ECO:0007669"/>
    <property type="project" value="TreeGrafter"/>
</dbReference>
<dbReference type="Pfam" id="PF01648">
    <property type="entry name" value="ACPS"/>
    <property type="match status" value="1"/>
</dbReference>
<dbReference type="Pfam" id="PF22624">
    <property type="entry name" value="AASDHPPT_N"/>
    <property type="match status" value="1"/>
</dbReference>
<dbReference type="InterPro" id="IPR050559">
    <property type="entry name" value="P-Pant_transferase_sf"/>
</dbReference>
<dbReference type="Gene3D" id="3.90.470.20">
    <property type="entry name" value="4'-phosphopantetheinyl transferase domain"/>
    <property type="match status" value="2"/>
</dbReference>
<dbReference type="GO" id="GO:0000287">
    <property type="term" value="F:magnesium ion binding"/>
    <property type="evidence" value="ECO:0007669"/>
    <property type="project" value="InterPro"/>
</dbReference>
<dbReference type="InterPro" id="IPR037143">
    <property type="entry name" value="4-PPantetheinyl_Trfase_dom_sf"/>
</dbReference>
<dbReference type="EMBL" id="AB283030">
    <property type="protein sequence ID" value="BAF50717.1"/>
    <property type="molecule type" value="Genomic_DNA"/>
</dbReference>
<comment type="similarity">
    <text evidence="1">Belongs to the P-Pant transferase superfamily. Gsp/Sfp/HetI/AcpT family.</text>
</comment>
<dbReference type="PANTHER" id="PTHR12215">
    <property type="entry name" value="PHOSPHOPANTETHEINE TRANSFERASE"/>
    <property type="match status" value="1"/>
</dbReference>
<dbReference type="GO" id="GO:0019878">
    <property type="term" value="P:lysine biosynthetic process via aminoadipic acid"/>
    <property type="evidence" value="ECO:0007669"/>
    <property type="project" value="TreeGrafter"/>
</dbReference>
<keyword evidence="2 5" id="KW-0808">Transferase</keyword>
<organism evidence="5">
    <name type="scientific">Streptomyces virginiae</name>
    <name type="common">Streptomyces cinnamonensis</name>
    <dbReference type="NCBI Taxonomy" id="1961"/>
    <lineage>
        <taxon>Bacteria</taxon>
        <taxon>Bacillati</taxon>
        <taxon>Actinomycetota</taxon>
        <taxon>Actinomycetes</taxon>
        <taxon>Kitasatosporales</taxon>
        <taxon>Streptomycetaceae</taxon>
        <taxon>Streptomyces</taxon>
    </lineage>
</organism>
<dbReference type="RefSeq" id="WP_063734091.1">
    <property type="nucleotide sequence ID" value="NZ_JBHJOY010000028.1"/>
</dbReference>
<dbReference type="PANTHER" id="PTHR12215:SF10">
    <property type="entry name" value="L-AMINOADIPATE-SEMIALDEHYDE DEHYDROGENASE-PHOSPHOPANTETHEINYL TRANSFERASE"/>
    <property type="match status" value="1"/>
</dbReference>
<evidence type="ECO:0000259" key="3">
    <source>
        <dbReference type="Pfam" id="PF01648"/>
    </source>
</evidence>
<reference evidence="5" key="1">
    <citation type="journal article" date="2007" name="Gene">
        <title>Characterization of biosynthetic gene cluster for the production of virginiamycin M, a streptogramin type A antibiotic, in Streptomyces virginiae.</title>
        <authorList>
            <person name="Pulsawat N."/>
            <person name="Kitani S."/>
            <person name="Nihira T."/>
        </authorList>
    </citation>
    <scope>NUCLEOTIDE SEQUENCE</scope>
</reference>
<dbReference type="InterPro" id="IPR055066">
    <property type="entry name" value="AASDHPPT_N"/>
</dbReference>
<protein>
    <submittedName>
        <fullName evidence="5">4-phosphopantetheinyl transferase</fullName>
    </submittedName>
</protein>
<feature type="domain" description="4'-phosphopantetheinyl transferase N-terminal" evidence="4">
    <location>
        <begin position="35"/>
        <end position="122"/>
    </location>
</feature>
<dbReference type="AlphaFoldDB" id="A4PHM0"/>
<evidence type="ECO:0000259" key="4">
    <source>
        <dbReference type="Pfam" id="PF22624"/>
    </source>
</evidence>
<accession>A4PHM0</accession>
<gene>
    <name evidence="5" type="primary">virK</name>
</gene>
<sequence length="302" mass="32577">MSARAAAGARRPADGEVRLWVCANDDLGPGTATALAGHWLDEHEQATADRFIFERDRRQYLVAHVLVRRLLSLETGVPEALIELRRSERGRPSVRPPEGGWPAAQGPLDFNLSHARGYNAIAVGRGRRVGVDVERLDRVSSRALDGIAESFTPGERVQLARTPAEVYDRTVLRLWTLKEAYAKARGLGLGLPFDSFGFVLSDNGGVAAFEPPADDPSGTWWLLELEPEPGVLVSLAVEDGATPMTALRLHTGFPWRPSALRASIHPGNPVPLLAPGTLSAALPLAGAAPHRARPTELQRSVA</sequence>
<evidence type="ECO:0000256" key="2">
    <source>
        <dbReference type="ARBA" id="ARBA00022679"/>
    </source>
</evidence>
<evidence type="ECO:0000256" key="1">
    <source>
        <dbReference type="ARBA" id="ARBA00010990"/>
    </source>
</evidence>
<feature type="domain" description="4'-phosphopantetheinyl transferase" evidence="3">
    <location>
        <begin position="128"/>
        <end position="208"/>
    </location>
</feature>
<dbReference type="SUPFAM" id="SSF56214">
    <property type="entry name" value="4'-phosphopantetheinyl transferase"/>
    <property type="match status" value="2"/>
</dbReference>
<dbReference type="InterPro" id="IPR008278">
    <property type="entry name" value="4-PPantetheinyl_Trfase_dom"/>
</dbReference>
<evidence type="ECO:0000313" key="5">
    <source>
        <dbReference type="EMBL" id="BAF50717.1"/>
    </source>
</evidence>